<keyword evidence="3" id="KW-1003">Cell membrane</keyword>
<feature type="transmembrane region" description="Helical" evidence="9">
    <location>
        <begin position="257"/>
        <end position="280"/>
    </location>
</feature>
<name>A0ABU1FA98_9RHOB</name>
<keyword evidence="6 9" id="KW-1133">Transmembrane helix</keyword>
<feature type="transmembrane region" description="Helical" evidence="9">
    <location>
        <begin position="228"/>
        <end position="250"/>
    </location>
</feature>
<dbReference type="Pfam" id="PF02653">
    <property type="entry name" value="BPD_transp_2"/>
    <property type="match status" value="1"/>
</dbReference>
<evidence type="ECO:0000256" key="4">
    <source>
        <dbReference type="ARBA" id="ARBA00022692"/>
    </source>
</evidence>
<proteinExistence type="inferred from homology"/>
<evidence type="ECO:0000313" key="10">
    <source>
        <dbReference type="EMBL" id="MDR5653364.1"/>
    </source>
</evidence>
<feature type="transmembrane region" description="Helical" evidence="9">
    <location>
        <begin position="6"/>
        <end position="28"/>
    </location>
</feature>
<dbReference type="Proteomes" id="UP001247754">
    <property type="component" value="Unassembled WGS sequence"/>
</dbReference>
<keyword evidence="2" id="KW-0813">Transport</keyword>
<evidence type="ECO:0000256" key="7">
    <source>
        <dbReference type="ARBA" id="ARBA00023136"/>
    </source>
</evidence>
<evidence type="ECO:0000256" key="1">
    <source>
        <dbReference type="ARBA" id="ARBA00004651"/>
    </source>
</evidence>
<dbReference type="InterPro" id="IPR001851">
    <property type="entry name" value="ABC_transp_permease"/>
</dbReference>
<accession>A0ABU1FA98</accession>
<dbReference type="RefSeq" id="WP_310457604.1">
    <property type="nucleotide sequence ID" value="NZ_JAVKPH010000013.1"/>
</dbReference>
<keyword evidence="7 9" id="KW-0472">Membrane</keyword>
<keyword evidence="4 9" id="KW-0812">Transmembrane</keyword>
<protein>
    <submittedName>
        <fullName evidence="10">Branched-chain amino acid ABC transporter permease</fullName>
    </submittedName>
</protein>
<feature type="transmembrane region" description="Helical" evidence="9">
    <location>
        <begin position="66"/>
        <end position="86"/>
    </location>
</feature>
<keyword evidence="11" id="KW-1185">Reference proteome</keyword>
<reference evidence="10 11" key="1">
    <citation type="submission" date="2023-09" db="EMBL/GenBank/DDBJ databases">
        <title>Xinfangfangia sedmenti sp. nov., isolated the sedment.</title>
        <authorList>
            <person name="Xu L."/>
        </authorList>
    </citation>
    <scope>NUCLEOTIDE SEQUENCE [LARGE SCALE GENOMIC DNA]</scope>
    <source>
        <strain evidence="10 11">LG-4</strain>
    </source>
</reference>
<comment type="subcellular location">
    <subcellularLocation>
        <location evidence="1">Cell membrane</location>
        <topology evidence="1">Multi-pass membrane protein</topology>
    </subcellularLocation>
</comment>
<evidence type="ECO:0000256" key="3">
    <source>
        <dbReference type="ARBA" id="ARBA00022475"/>
    </source>
</evidence>
<evidence type="ECO:0000256" key="8">
    <source>
        <dbReference type="ARBA" id="ARBA00037998"/>
    </source>
</evidence>
<dbReference type="InterPro" id="IPR052157">
    <property type="entry name" value="BCAA_transport_permease"/>
</dbReference>
<dbReference type="EMBL" id="JAVKPH010000013">
    <property type="protein sequence ID" value="MDR5653364.1"/>
    <property type="molecule type" value="Genomic_DNA"/>
</dbReference>
<evidence type="ECO:0000256" key="2">
    <source>
        <dbReference type="ARBA" id="ARBA00022448"/>
    </source>
</evidence>
<keyword evidence="5" id="KW-0029">Amino-acid transport</keyword>
<evidence type="ECO:0000256" key="5">
    <source>
        <dbReference type="ARBA" id="ARBA00022970"/>
    </source>
</evidence>
<dbReference type="CDD" id="cd06582">
    <property type="entry name" value="TM_PBP1_LivH_like"/>
    <property type="match status" value="1"/>
</dbReference>
<dbReference type="PANTHER" id="PTHR11795">
    <property type="entry name" value="BRANCHED-CHAIN AMINO ACID TRANSPORT SYSTEM PERMEASE PROTEIN LIVH"/>
    <property type="match status" value="1"/>
</dbReference>
<evidence type="ECO:0000256" key="9">
    <source>
        <dbReference type="SAM" id="Phobius"/>
    </source>
</evidence>
<sequence>MMLTLTNIFFSGLSLGAIYCIFALGLSLVYGTSRVLNFAYGSMYMTAAYGAWLLSDGWLGLNYPGVFLVLMPAAFAFGLLVERFVIRPVRNRPQWKTATMMTTLGFAFVLDNLNLVVFGPTAKAMPPLMEGAVQILGVTVANQTLAVVGLALLAVAVLQAFLTWAPLGQAMRAVSQDMAGAAIVGIRVNRVFALGFGLSAMLAAFAALLLSPVYLVSPLGGWPPFLKAFVIVVFGGLGSTQGVMWAAFILAFVEAAVIAVFGATWILPVWFVVLLAVLLVRPRGLMGKWGN</sequence>
<evidence type="ECO:0000256" key="6">
    <source>
        <dbReference type="ARBA" id="ARBA00022989"/>
    </source>
</evidence>
<comment type="caution">
    <text evidence="10">The sequence shown here is derived from an EMBL/GenBank/DDBJ whole genome shotgun (WGS) entry which is preliminary data.</text>
</comment>
<dbReference type="PANTHER" id="PTHR11795:SF452">
    <property type="entry name" value="ABC TRANSPORTER PERMEASE PROTEIN"/>
    <property type="match status" value="1"/>
</dbReference>
<gene>
    <name evidence="10" type="ORF">RGD00_12160</name>
</gene>
<feature type="transmembrane region" description="Helical" evidence="9">
    <location>
        <begin position="191"/>
        <end position="216"/>
    </location>
</feature>
<feature type="transmembrane region" description="Helical" evidence="9">
    <location>
        <begin position="140"/>
        <end position="162"/>
    </location>
</feature>
<evidence type="ECO:0000313" key="11">
    <source>
        <dbReference type="Proteomes" id="UP001247754"/>
    </source>
</evidence>
<comment type="similarity">
    <text evidence="8">Belongs to the binding-protein-dependent transport system permease family. LivHM subfamily.</text>
</comment>
<feature type="transmembrane region" description="Helical" evidence="9">
    <location>
        <begin position="98"/>
        <end position="120"/>
    </location>
</feature>
<organism evidence="10 11">
    <name type="scientific">Ruixingdingia sedimenti</name>
    <dbReference type="NCBI Taxonomy" id="3073604"/>
    <lineage>
        <taxon>Bacteria</taxon>
        <taxon>Pseudomonadati</taxon>
        <taxon>Pseudomonadota</taxon>
        <taxon>Alphaproteobacteria</taxon>
        <taxon>Rhodobacterales</taxon>
        <taxon>Paracoccaceae</taxon>
        <taxon>Ruixingdingia</taxon>
    </lineage>
</organism>